<dbReference type="EMBL" id="PZPL01000002">
    <property type="protein sequence ID" value="PTL71284.1"/>
    <property type="molecule type" value="Genomic_DNA"/>
</dbReference>
<organism evidence="1 2">
    <name type="scientific">Rathayibacter caricis DSM 15933</name>
    <dbReference type="NCBI Taxonomy" id="1328867"/>
    <lineage>
        <taxon>Bacteria</taxon>
        <taxon>Bacillati</taxon>
        <taxon>Actinomycetota</taxon>
        <taxon>Actinomycetes</taxon>
        <taxon>Micrococcales</taxon>
        <taxon>Microbacteriaceae</taxon>
        <taxon>Rathayibacter</taxon>
    </lineage>
</organism>
<comment type="caution">
    <text evidence="1">The sequence shown here is derived from an EMBL/GenBank/DDBJ whole genome shotgun (WGS) entry which is preliminary data.</text>
</comment>
<proteinExistence type="predicted"/>
<dbReference type="Proteomes" id="UP000241085">
    <property type="component" value="Unassembled WGS sequence"/>
</dbReference>
<keyword evidence="2" id="KW-1185">Reference proteome</keyword>
<dbReference type="AlphaFoldDB" id="A0A2T4UP41"/>
<gene>
    <name evidence="1" type="ORF">C1I63_18830</name>
</gene>
<accession>A0A2T4UP41</accession>
<reference evidence="1 2" key="1">
    <citation type="submission" date="2018-03" db="EMBL/GenBank/DDBJ databases">
        <title>Bacteriophage NCPPB3778 and a type I-E CRISPR drive the evolution of the US Biological Select Agent, Rathayibacter toxicus.</title>
        <authorList>
            <person name="Davis E.W.II."/>
            <person name="Tabima J.F."/>
            <person name="Weisberg A.J."/>
            <person name="Dantas Lopes L."/>
            <person name="Wiseman M.S."/>
            <person name="Wiseman M.S."/>
            <person name="Pupko T."/>
            <person name="Belcher M.S."/>
            <person name="Sechler A.J."/>
            <person name="Tancos M.A."/>
            <person name="Schroeder B.K."/>
            <person name="Murray T.D."/>
            <person name="Luster D.G."/>
            <person name="Schneider W.L."/>
            <person name="Rogers E."/>
            <person name="Andreote F.D."/>
            <person name="Grunwald N.J."/>
            <person name="Putnam M.L."/>
            <person name="Chang J.H."/>
        </authorList>
    </citation>
    <scope>NUCLEOTIDE SEQUENCE [LARGE SCALE GENOMIC DNA]</scope>
    <source>
        <strain evidence="1 2">DSM 15933</strain>
    </source>
</reference>
<evidence type="ECO:0000313" key="2">
    <source>
        <dbReference type="Proteomes" id="UP000241085"/>
    </source>
</evidence>
<protein>
    <submittedName>
        <fullName evidence="1">Uncharacterized protein</fullName>
    </submittedName>
</protein>
<evidence type="ECO:0000313" key="1">
    <source>
        <dbReference type="EMBL" id="PTL71284.1"/>
    </source>
</evidence>
<name>A0A2T4UP41_9MICO</name>
<sequence length="143" mass="15587">MDDVWTTRDYPVLVAVARLLEEHDLLQSSDIATFCGRSRRDVVLALTNLGHRHLVVKDASTYDGRDNYVAGIRPEGLEAVGQWPSPDVAAERLITALDALVDNAPMDSPKRNRLIAIRDGLLTAGRDVMVDVAAAVISGRIPT</sequence>